<keyword evidence="3" id="KW-1185">Reference proteome</keyword>
<dbReference type="EMBL" id="SEOQ01000278">
    <property type="protein sequence ID" value="TFY66097.1"/>
    <property type="molecule type" value="Genomic_DNA"/>
</dbReference>
<feature type="compositionally biased region" description="Low complexity" evidence="1">
    <location>
        <begin position="629"/>
        <end position="644"/>
    </location>
</feature>
<feature type="compositionally biased region" description="Pro residues" evidence="1">
    <location>
        <begin position="313"/>
        <end position="327"/>
    </location>
</feature>
<dbReference type="Proteomes" id="UP000298327">
    <property type="component" value="Unassembled WGS sequence"/>
</dbReference>
<evidence type="ECO:0000313" key="2">
    <source>
        <dbReference type="EMBL" id="TFY66097.1"/>
    </source>
</evidence>
<feature type="compositionally biased region" description="Low complexity" evidence="1">
    <location>
        <begin position="660"/>
        <end position="673"/>
    </location>
</feature>
<reference evidence="2 3" key="1">
    <citation type="submission" date="2019-02" db="EMBL/GenBank/DDBJ databases">
        <title>Genome sequencing of the rare red list fungi Dentipellis fragilis.</title>
        <authorList>
            <person name="Buettner E."/>
            <person name="Kellner H."/>
        </authorList>
    </citation>
    <scope>NUCLEOTIDE SEQUENCE [LARGE SCALE GENOMIC DNA]</scope>
    <source>
        <strain evidence="2 3">DSM 105465</strain>
    </source>
</reference>
<comment type="caution">
    <text evidence="2">The sequence shown here is derived from an EMBL/GenBank/DDBJ whole genome shotgun (WGS) entry which is preliminary data.</text>
</comment>
<dbReference type="OrthoDB" id="3243413at2759"/>
<sequence length="765" mass="81861">MPKRPKTPPPADDEPQYLTVVHPYPLRATMELIKDKKDFSLWLACCTGKSALWSFFYKPSAPDMVIIEVDRDFDNFKGLLGAHRWSEFLKNPSDEEKNQVTKIFYCKYKSGRDVQKHGWKQVNVEEHWFNKWSPNNEFITYPYPETSWCEVPSEDVTSEPLCRPLPVRTFPPPPKAPAPPVGSKAWLDAKAGGNAPAAQQPKNGAATGSSGPQAALGVDTNVTGGGGKKKRNKNKNKNKKGSAAATTAPSPPIASPVARAASEIHWANGPPVAKSRVSSSRGALPRPPGPLPSPTPVSPNPNVWNKPPSTVLGPPPGLGFGPPPGLGPKPSASSPAQKFIWSDDVEDDQSESVQFDLGSQARGGYGTGPAADAGSDVDSQAVTQSMASASLDDSDSEDDMFPSVHSIIKPNVQHAIPKGNNVWGRRDGGVEDRYVSEEEEGNSVWRDYGADKEDKALPWKNLCKVHGIICKRGVCKEYAMEQMEERKKMEAEERAQKIDKARKKREKKALKDQDGGGDAGPWAGGPSDSDSDADRDEQDDDSTSGHTDQAASNPWEQPPSAQPPANPWEQPPSNPWEQPPSDPWSQGGAQNGWSTVQNQPADDDARSTMSRGSQAAWCYNATPWDNDGASSVSAASRAQRSKAATPQPTAGNDAVSEIGSVKSSRSKAWSSVSTPWDAPAPMSRKPAGKAAKAPASKNAWNIPAQPARQPAASSSASTANKGRPAPPSTPWGAPASNKSVVSAAGSERASNVSHSGWTNVSRGPW</sequence>
<feature type="compositionally biased region" description="Polar residues" evidence="1">
    <location>
        <begin position="200"/>
        <end position="212"/>
    </location>
</feature>
<feature type="compositionally biased region" description="Acidic residues" evidence="1">
    <location>
        <begin position="529"/>
        <end position="542"/>
    </location>
</feature>
<feature type="region of interest" description="Disordered" evidence="1">
    <location>
        <begin position="167"/>
        <end position="401"/>
    </location>
</feature>
<gene>
    <name evidence="2" type="ORF">EVG20_g4993</name>
</gene>
<name>A0A4Y9YWJ2_9AGAM</name>
<feature type="compositionally biased region" description="Pro residues" evidence="1">
    <location>
        <begin position="169"/>
        <end position="180"/>
    </location>
</feature>
<organism evidence="2 3">
    <name type="scientific">Dentipellis fragilis</name>
    <dbReference type="NCBI Taxonomy" id="205917"/>
    <lineage>
        <taxon>Eukaryota</taxon>
        <taxon>Fungi</taxon>
        <taxon>Dikarya</taxon>
        <taxon>Basidiomycota</taxon>
        <taxon>Agaricomycotina</taxon>
        <taxon>Agaricomycetes</taxon>
        <taxon>Russulales</taxon>
        <taxon>Hericiaceae</taxon>
        <taxon>Dentipellis</taxon>
    </lineage>
</organism>
<feature type="compositionally biased region" description="Pro residues" evidence="1">
    <location>
        <begin position="556"/>
        <end position="582"/>
    </location>
</feature>
<accession>A0A4Y9YWJ2</accession>
<feature type="compositionally biased region" description="Polar residues" evidence="1">
    <location>
        <begin position="748"/>
        <end position="765"/>
    </location>
</feature>
<feature type="compositionally biased region" description="Low complexity" evidence="1">
    <location>
        <begin position="688"/>
        <end position="719"/>
    </location>
</feature>
<feature type="compositionally biased region" description="Pro residues" evidence="1">
    <location>
        <begin position="285"/>
        <end position="299"/>
    </location>
</feature>
<dbReference type="AlphaFoldDB" id="A0A4Y9YWJ2"/>
<feature type="compositionally biased region" description="Polar residues" evidence="1">
    <location>
        <begin position="545"/>
        <end position="555"/>
    </location>
</feature>
<evidence type="ECO:0000313" key="3">
    <source>
        <dbReference type="Proteomes" id="UP000298327"/>
    </source>
</evidence>
<feature type="compositionally biased region" description="Basic residues" evidence="1">
    <location>
        <begin position="227"/>
        <end position="240"/>
    </location>
</feature>
<feature type="region of interest" description="Disordered" evidence="1">
    <location>
        <begin position="482"/>
        <end position="765"/>
    </location>
</feature>
<proteinExistence type="predicted"/>
<protein>
    <submittedName>
        <fullName evidence="2">Uncharacterized protein</fullName>
    </submittedName>
</protein>
<feature type="compositionally biased region" description="Basic and acidic residues" evidence="1">
    <location>
        <begin position="482"/>
        <end position="499"/>
    </location>
</feature>
<evidence type="ECO:0000256" key="1">
    <source>
        <dbReference type="SAM" id="MobiDB-lite"/>
    </source>
</evidence>
<feature type="compositionally biased region" description="Polar residues" evidence="1">
    <location>
        <begin position="583"/>
        <end position="600"/>
    </location>
</feature>